<comment type="caution">
    <text evidence="2">The sequence shown here is derived from an EMBL/GenBank/DDBJ whole genome shotgun (WGS) entry which is preliminary data.</text>
</comment>
<reference evidence="2 3" key="1">
    <citation type="submission" date="2024-05" db="EMBL/GenBank/DDBJ databases">
        <title>The nuclear and mitochondrial genome assemblies of Tetragonisca angustula (Apidae: Meliponini), a tiny yet remarkable pollinator in the Neotropics.</title>
        <authorList>
            <person name="Ferrari R."/>
            <person name="Ricardo P.C."/>
            <person name="Dias F.C."/>
            <person name="Araujo N.S."/>
            <person name="Soares D.O."/>
            <person name="Zhou Q.-S."/>
            <person name="Zhu C.-D."/>
            <person name="Coutinho L."/>
            <person name="Airas M.C."/>
            <person name="Batista T.M."/>
        </authorList>
    </citation>
    <scope>NUCLEOTIDE SEQUENCE [LARGE SCALE GENOMIC DNA]</scope>
    <source>
        <strain evidence="2">ASF017062</strain>
        <tissue evidence="2">Abdomen</tissue>
    </source>
</reference>
<feature type="region of interest" description="Disordered" evidence="1">
    <location>
        <begin position="78"/>
        <end position="97"/>
    </location>
</feature>
<keyword evidence="3" id="KW-1185">Reference proteome</keyword>
<dbReference type="Proteomes" id="UP001432146">
    <property type="component" value="Unassembled WGS sequence"/>
</dbReference>
<evidence type="ECO:0000313" key="2">
    <source>
        <dbReference type="EMBL" id="KAK9299093.1"/>
    </source>
</evidence>
<proteinExistence type="predicted"/>
<dbReference type="EMBL" id="JAWNGG020000156">
    <property type="protein sequence ID" value="KAK9299093.1"/>
    <property type="molecule type" value="Genomic_DNA"/>
</dbReference>
<gene>
    <name evidence="2" type="ORF">QLX08_007782</name>
</gene>
<evidence type="ECO:0000256" key="1">
    <source>
        <dbReference type="SAM" id="MobiDB-lite"/>
    </source>
</evidence>
<accession>A0AAW0ZPR2</accession>
<dbReference type="AlphaFoldDB" id="A0AAW0ZPR2"/>
<organism evidence="2 3">
    <name type="scientific">Tetragonisca angustula</name>
    <dbReference type="NCBI Taxonomy" id="166442"/>
    <lineage>
        <taxon>Eukaryota</taxon>
        <taxon>Metazoa</taxon>
        <taxon>Ecdysozoa</taxon>
        <taxon>Arthropoda</taxon>
        <taxon>Hexapoda</taxon>
        <taxon>Insecta</taxon>
        <taxon>Pterygota</taxon>
        <taxon>Neoptera</taxon>
        <taxon>Endopterygota</taxon>
        <taxon>Hymenoptera</taxon>
        <taxon>Apocrita</taxon>
        <taxon>Aculeata</taxon>
        <taxon>Apoidea</taxon>
        <taxon>Anthophila</taxon>
        <taxon>Apidae</taxon>
        <taxon>Tetragonisca</taxon>
    </lineage>
</organism>
<name>A0AAW0ZPR2_9HYME</name>
<sequence length="122" mass="13766">MCGVSAVSIYFLIAAKLSWPSWQVPSLLLPQERNRVEREQEGPRVWRRCGGGKCGREDCTLPHTKKDHPRRRLISEALPPAPFKASENPRSQGMNPVIQLLPTHPFPILLPPAQTYGYGARR</sequence>
<evidence type="ECO:0000313" key="3">
    <source>
        <dbReference type="Proteomes" id="UP001432146"/>
    </source>
</evidence>
<protein>
    <submittedName>
        <fullName evidence="2">Uncharacterized protein</fullName>
    </submittedName>
</protein>